<dbReference type="SUPFAM" id="SSF55073">
    <property type="entry name" value="Nucleotide cyclase"/>
    <property type="match status" value="1"/>
</dbReference>
<organism evidence="2 3">
    <name type="scientific">Parapedobacter defluvii</name>
    <dbReference type="NCBI Taxonomy" id="2045106"/>
    <lineage>
        <taxon>Bacteria</taxon>
        <taxon>Pseudomonadati</taxon>
        <taxon>Bacteroidota</taxon>
        <taxon>Sphingobacteriia</taxon>
        <taxon>Sphingobacteriales</taxon>
        <taxon>Sphingobacteriaceae</taxon>
        <taxon>Parapedobacter</taxon>
    </lineage>
</organism>
<protein>
    <submittedName>
        <fullName evidence="2">Guanylate cyclase</fullName>
    </submittedName>
</protein>
<evidence type="ECO:0000259" key="1">
    <source>
        <dbReference type="PROSITE" id="PS50125"/>
    </source>
</evidence>
<accession>A0ABQ1N3B5</accession>
<dbReference type="Proteomes" id="UP000597338">
    <property type="component" value="Unassembled WGS sequence"/>
</dbReference>
<dbReference type="CDD" id="cd07302">
    <property type="entry name" value="CHD"/>
    <property type="match status" value="1"/>
</dbReference>
<comment type="caution">
    <text evidence="2">The sequence shown here is derived from an EMBL/GenBank/DDBJ whole genome shotgun (WGS) entry which is preliminary data.</text>
</comment>
<dbReference type="InterPro" id="IPR001054">
    <property type="entry name" value="A/G_cyclase"/>
</dbReference>
<sequence length="237" mass="26701">MAISDNLTDEISAILNIAWDKRDGTVIPTTDSVTLKNGSVKVNATFLYADLAGSSLLARHCPWETTAKIIRAYLDSATRLIRYYNGEIRSFDGDRVMGVFMDGNKNTNAVRCAFALNWVVNKIIDPKSKEKFQSIRDNSIDIRHCVGIDTGECVAVRAGIRNNNDLIWIGRPPSFAAKLSDVRDYPCSIFISRKVYDNMLDSVRFTIKDNVNMWHSDTETFASKTEAVYKTSYHWAP</sequence>
<gene>
    <name evidence="2" type="ORF">GCM10011386_48000</name>
</gene>
<name>A0ABQ1N3B5_9SPHI</name>
<dbReference type="RefSeq" id="WP_188754026.1">
    <property type="nucleotide sequence ID" value="NZ_BMIK01000039.1"/>
</dbReference>
<dbReference type="InterPro" id="IPR029787">
    <property type="entry name" value="Nucleotide_cyclase"/>
</dbReference>
<dbReference type="PROSITE" id="PS50125">
    <property type="entry name" value="GUANYLATE_CYCLASE_2"/>
    <property type="match status" value="1"/>
</dbReference>
<evidence type="ECO:0000313" key="2">
    <source>
        <dbReference type="EMBL" id="GGC50179.1"/>
    </source>
</evidence>
<reference evidence="3" key="1">
    <citation type="journal article" date="2019" name="Int. J. Syst. Evol. Microbiol.">
        <title>The Global Catalogue of Microorganisms (GCM) 10K type strain sequencing project: providing services to taxonomists for standard genome sequencing and annotation.</title>
        <authorList>
            <consortium name="The Broad Institute Genomics Platform"/>
            <consortium name="The Broad Institute Genome Sequencing Center for Infectious Disease"/>
            <person name="Wu L."/>
            <person name="Ma J."/>
        </authorList>
    </citation>
    <scope>NUCLEOTIDE SEQUENCE [LARGE SCALE GENOMIC DNA]</scope>
    <source>
        <strain evidence="3">CGMCC 1.15342</strain>
    </source>
</reference>
<evidence type="ECO:0000313" key="3">
    <source>
        <dbReference type="Proteomes" id="UP000597338"/>
    </source>
</evidence>
<dbReference type="Gene3D" id="3.30.70.1230">
    <property type="entry name" value="Nucleotide cyclase"/>
    <property type="match status" value="1"/>
</dbReference>
<dbReference type="EMBL" id="BMIK01000039">
    <property type="protein sequence ID" value="GGC50179.1"/>
    <property type="molecule type" value="Genomic_DNA"/>
</dbReference>
<feature type="domain" description="Guanylate cyclase" evidence="1">
    <location>
        <begin position="45"/>
        <end position="180"/>
    </location>
</feature>
<proteinExistence type="predicted"/>
<keyword evidence="3" id="KW-1185">Reference proteome</keyword>